<accession>A0A6B2GBG1</accession>
<dbReference type="PANTHER" id="PTHR10176:SF3">
    <property type="entry name" value="GLYCOGEN [STARCH] SYNTHASE"/>
    <property type="match status" value="1"/>
</dbReference>
<name>A0A6B2GBG1_MYXSQ</name>
<evidence type="ECO:0000313" key="8">
    <source>
        <dbReference type="EMBL" id="NDJ98869.1"/>
    </source>
</evidence>
<dbReference type="EC" id="2.4.1.11" evidence="7"/>
<comment type="similarity">
    <text evidence="2 7">Belongs to the glycosyltransferase 3 family.</text>
</comment>
<dbReference type="PANTHER" id="PTHR10176">
    <property type="entry name" value="GLYCOGEN SYNTHASE"/>
    <property type="match status" value="1"/>
</dbReference>
<keyword evidence="5 7" id="KW-0320">Glycogen biosynthesis</keyword>
<dbReference type="UniPathway" id="UPA00164"/>
<comment type="function">
    <text evidence="7">Transfers the glycosyl residue from UDP-Glc to the non-reducing end of alpha-1,4-glucan.</text>
</comment>
<dbReference type="Pfam" id="PF05693">
    <property type="entry name" value="Glycogen_syn"/>
    <property type="match status" value="1"/>
</dbReference>
<sequence>MYVFLLTIKHMYNFVLQSRKERIMQRNRCERLTEILEWKKLNLYYSKARILAVERTHPDKLKFFKQFDDSCLNFQSIGRSLSLTSPKMSEYSSEDEYCHLWGGKTDINHVNFDNFYNLNQD</sequence>
<dbReference type="AlphaFoldDB" id="A0A6B2GBG1"/>
<proteinExistence type="inferred from homology"/>
<evidence type="ECO:0000256" key="4">
    <source>
        <dbReference type="ARBA" id="ARBA00022679"/>
    </source>
</evidence>
<evidence type="ECO:0000256" key="3">
    <source>
        <dbReference type="ARBA" id="ARBA00022676"/>
    </source>
</evidence>
<evidence type="ECO:0000256" key="2">
    <source>
        <dbReference type="ARBA" id="ARBA00010686"/>
    </source>
</evidence>
<evidence type="ECO:0000256" key="1">
    <source>
        <dbReference type="ARBA" id="ARBA00004964"/>
    </source>
</evidence>
<reference evidence="8" key="1">
    <citation type="submission" date="2018-11" db="EMBL/GenBank/DDBJ databases">
        <title>Myxobolus squamalis genome and transcriptome.</title>
        <authorList>
            <person name="Yahalomi D."/>
            <person name="Atkinson S.D."/>
            <person name="Neuhof M."/>
            <person name="Chang E.S."/>
            <person name="Philippe H."/>
            <person name="Cartwright P."/>
            <person name="Bartholomew J.L."/>
            <person name="Huchon D."/>
        </authorList>
    </citation>
    <scope>NUCLEOTIDE SEQUENCE</scope>
    <source>
        <strain evidence="8">71B08</strain>
        <tissue evidence="8">Whole</tissue>
    </source>
</reference>
<evidence type="ECO:0000256" key="7">
    <source>
        <dbReference type="RuleBase" id="RU363104"/>
    </source>
</evidence>
<organism evidence="8">
    <name type="scientific">Myxobolus squamalis</name>
    <name type="common">Myxosporean</name>
    <dbReference type="NCBI Taxonomy" id="59785"/>
    <lineage>
        <taxon>Eukaryota</taxon>
        <taxon>Metazoa</taxon>
        <taxon>Cnidaria</taxon>
        <taxon>Myxozoa</taxon>
        <taxon>Myxosporea</taxon>
        <taxon>Bivalvulida</taxon>
        <taxon>Platysporina</taxon>
        <taxon>Myxobolidae</taxon>
        <taxon>Myxobolus</taxon>
    </lineage>
</organism>
<dbReference type="GO" id="GO:0005737">
    <property type="term" value="C:cytoplasm"/>
    <property type="evidence" value="ECO:0007669"/>
    <property type="project" value="TreeGrafter"/>
</dbReference>
<evidence type="ECO:0000256" key="5">
    <source>
        <dbReference type="ARBA" id="ARBA00023056"/>
    </source>
</evidence>
<dbReference type="InterPro" id="IPR008631">
    <property type="entry name" value="Glycogen_synth"/>
</dbReference>
<comment type="catalytic activity">
    <reaction evidence="6">
        <text>[(1-&gt;4)-alpha-D-glucosyl](n) + UDP-alpha-D-glucose = [(1-&gt;4)-alpha-D-glucosyl](n+1) + UDP + H(+)</text>
        <dbReference type="Rhea" id="RHEA:18549"/>
        <dbReference type="Rhea" id="RHEA-COMP:9584"/>
        <dbReference type="Rhea" id="RHEA-COMP:9587"/>
        <dbReference type="ChEBI" id="CHEBI:15378"/>
        <dbReference type="ChEBI" id="CHEBI:15444"/>
        <dbReference type="ChEBI" id="CHEBI:58223"/>
        <dbReference type="ChEBI" id="CHEBI:58885"/>
        <dbReference type="EC" id="2.4.1.11"/>
    </reaction>
    <physiologicalReaction direction="left-to-right" evidence="6">
        <dbReference type="Rhea" id="RHEA:18550"/>
    </physiologicalReaction>
</comment>
<dbReference type="GO" id="GO:0005978">
    <property type="term" value="P:glycogen biosynthetic process"/>
    <property type="evidence" value="ECO:0007669"/>
    <property type="project" value="UniProtKB-UniPathway"/>
</dbReference>
<dbReference type="EMBL" id="GHBR01006797">
    <property type="protein sequence ID" value="NDJ98869.1"/>
    <property type="molecule type" value="Transcribed_RNA"/>
</dbReference>
<comment type="pathway">
    <text evidence="1 7">Glycan biosynthesis; glycogen biosynthesis.</text>
</comment>
<dbReference type="GO" id="GO:0004373">
    <property type="term" value="F:alpha-1,4-glucan glucosyltransferase (UDP-glucose donor) activity"/>
    <property type="evidence" value="ECO:0007669"/>
    <property type="project" value="UniProtKB-EC"/>
</dbReference>
<keyword evidence="4 7" id="KW-0808">Transferase</keyword>
<evidence type="ECO:0000256" key="6">
    <source>
        <dbReference type="ARBA" id="ARBA00047345"/>
    </source>
</evidence>
<protein>
    <recommendedName>
        <fullName evidence="7">Glycogen [starch] synthase</fullName>
        <ecNumber evidence="7">2.4.1.11</ecNumber>
    </recommendedName>
</protein>
<keyword evidence="3 7" id="KW-0328">Glycosyltransferase</keyword>